<reference evidence="2" key="1">
    <citation type="submission" date="2020-11" db="EMBL/GenBank/DDBJ databases">
        <authorList>
            <person name="Tran Van P."/>
        </authorList>
    </citation>
    <scope>NUCLEOTIDE SEQUENCE</scope>
</reference>
<organism evidence="2">
    <name type="scientific">Cyprideis torosa</name>
    <dbReference type="NCBI Taxonomy" id="163714"/>
    <lineage>
        <taxon>Eukaryota</taxon>
        <taxon>Metazoa</taxon>
        <taxon>Ecdysozoa</taxon>
        <taxon>Arthropoda</taxon>
        <taxon>Crustacea</taxon>
        <taxon>Oligostraca</taxon>
        <taxon>Ostracoda</taxon>
        <taxon>Podocopa</taxon>
        <taxon>Podocopida</taxon>
        <taxon>Cytherocopina</taxon>
        <taxon>Cytheroidea</taxon>
        <taxon>Cytherideidae</taxon>
        <taxon>Cyprideis</taxon>
    </lineage>
</organism>
<protein>
    <submittedName>
        <fullName evidence="2">Uncharacterized protein</fullName>
    </submittedName>
</protein>
<evidence type="ECO:0000256" key="1">
    <source>
        <dbReference type="ARBA" id="ARBA00009884"/>
    </source>
</evidence>
<comment type="similarity">
    <text evidence="1">Belongs to the STXBP/unc-18/SEC1 family.</text>
</comment>
<dbReference type="SUPFAM" id="SSF56815">
    <property type="entry name" value="Sec1/munc18-like (SM) proteins"/>
    <property type="match status" value="1"/>
</dbReference>
<dbReference type="InterPro" id="IPR036045">
    <property type="entry name" value="Sec1-like_sf"/>
</dbReference>
<dbReference type="Pfam" id="PF00995">
    <property type="entry name" value="Sec1"/>
    <property type="match status" value="1"/>
</dbReference>
<proteinExistence type="inferred from homology"/>
<sequence>KLGKAPVAKFIRTCKEINIAFLPYESQVFSLDSPNSFQVYYNPNFAQERTAVLERLAEQIATLCSCLGEYPSIRFRNDNEKNIELAEMVQRKLDAYKADEPSMGEGPEKAKSQILILDRGFDCFTPLLHELTFQAMAYDLLPIKNDVFT</sequence>
<dbReference type="AlphaFoldDB" id="A0A7R8ZXU6"/>
<accession>A0A7R8ZXU6</accession>
<dbReference type="OrthoDB" id="2228at2759"/>
<dbReference type="PANTHER" id="PTHR11679">
    <property type="entry name" value="VESICLE PROTEIN SORTING-ASSOCIATED"/>
    <property type="match status" value="1"/>
</dbReference>
<feature type="non-terminal residue" evidence="2">
    <location>
        <position position="149"/>
    </location>
</feature>
<feature type="non-terminal residue" evidence="2">
    <location>
        <position position="1"/>
    </location>
</feature>
<name>A0A7R8ZXU6_9CRUS</name>
<dbReference type="InterPro" id="IPR001619">
    <property type="entry name" value="Sec1-like"/>
</dbReference>
<dbReference type="GO" id="GO:0016192">
    <property type="term" value="P:vesicle-mediated transport"/>
    <property type="evidence" value="ECO:0007669"/>
    <property type="project" value="InterPro"/>
</dbReference>
<gene>
    <name evidence="2" type="ORF">CTOB1V02_LOCUS16266</name>
</gene>
<dbReference type="EMBL" id="OB701654">
    <property type="protein sequence ID" value="CAD7238451.1"/>
    <property type="molecule type" value="Genomic_DNA"/>
</dbReference>
<dbReference type="Gene3D" id="3.40.50.1910">
    <property type="match status" value="1"/>
</dbReference>
<dbReference type="InterPro" id="IPR027482">
    <property type="entry name" value="Sec1-like_dom2"/>
</dbReference>
<evidence type="ECO:0000313" key="2">
    <source>
        <dbReference type="EMBL" id="CAD7238451.1"/>
    </source>
</evidence>